<feature type="domain" description="Endonuclease/exonuclease/phosphatase" evidence="6">
    <location>
        <begin position="27"/>
        <end position="157"/>
    </location>
</feature>
<keyword evidence="3" id="KW-0479">Metal-binding</keyword>
<accession>X1KGJ9</accession>
<reference evidence="7" key="1">
    <citation type="journal article" date="2014" name="Front. Microbiol.">
        <title>High frequency of phylogenetically diverse reductive dehalogenase-homologous genes in deep subseafloor sedimentary metagenomes.</title>
        <authorList>
            <person name="Kawai M."/>
            <person name="Futagami T."/>
            <person name="Toyoda A."/>
            <person name="Takaki Y."/>
            <person name="Nishi S."/>
            <person name="Hori S."/>
            <person name="Arai W."/>
            <person name="Tsubouchi T."/>
            <person name="Morono Y."/>
            <person name="Uchiyama I."/>
            <person name="Ito T."/>
            <person name="Fujiyama A."/>
            <person name="Inagaki F."/>
            <person name="Takami H."/>
        </authorList>
    </citation>
    <scope>NUCLEOTIDE SEQUENCE</scope>
    <source>
        <strain evidence="7">Expedition CK06-06</strain>
    </source>
</reference>
<dbReference type="InterPro" id="IPR036691">
    <property type="entry name" value="Endo/exonu/phosph_ase_sf"/>
</dbReference>
<evidence type="ECO:0000259" key="6">
    <source>
        <dbReference type="Pfam" id="PF03372"/>
    </source>
</evidence>
<evidence type="ECO:0000256" key="5">
    <source>
        <dbReference type="ARBA" id="ARBA00022842"/>
    </source>
</evidence>
<dbReference type="GO" id="GO:0046872">
    <property type="term" value="F:metal ion binding"/>
    <property type="evidence" value="ECO:0007669"/>
    <property type="project" value="UniProtKB-KW"/>
</dbReference>
<protein>
    <recommendedName>
        <fullName evidence="6">Endonuclease/exonuclease/phosphatase domain-containing protein</fullName>
    </recommendedName>
</protein>
<dbReference type="PROSITE" id="PS51435">
    <property type="entry name" value="AP_NUCLEASE_F1_4"/>
    <property type="match status" value="1"/>
</dbReference>
<dbReference type="GO" id="GO:0003906">
    <property type="term" value="F:DNA-(apurinic or apyrimidinic site) endonuclease activity"/>
    <property type="evidence" value="ECO:0007669"/>
    <property type="project" value="TreeGrafter"/>
</dbReference>
<comment type="caution">
    <text evidence="7">The sequence shown here is derived from an EMBL/GenBank/DDBJ whole genome shotgun (WGS) entry which is preliminary data.</text>
</comment>
<evidence type="ECO:0000313" key="7">
    <source>
        <dbReference type="EMBL" id="GAH92750.1"/>
    </source>
</evidence>
<dbReference type="GO" id="GO:0006284">
    <property type="term" value="P:base-excision repair"/>
    <property type="evidence" value="ECO:0007669"/>
    <property type="project" value="TreeGrafter"/>
</dbReference>
<gene>
    <name evidence="7" type="ORF">S06H3_03536</name>
</gene>
<dbReference type="PANTHER" id="PTHR22748">
    <property type="entry name" value="AP ENDONUCLEASE"/>
    <property type="match status" value="1"/>
</dbReference>
<name>X1KGJ9_9ZZZZ</name>
<dbReference type="SUPFAM" id="SSF56219">
    <property type="entry name" value="DNase I-like"/>
    <property type="match status" value="1"/>
</dbReference>
<evidence type="ECO:0000256" key="4">
    <source>
        <dbReference type="ARBA" id="ARBA00022801"/>
    </source>
</evidence>
<dbReference type="Pfam" id="PF03372">
    <property type="entry name" value="Exo_endo_phos"/>
    <property type="match status" value="1"/>
</dbReference>
<keyword evidence="5" id="KW-0460">Magnesium</keyword>
<dbReference type="GO" id="GO:0008081">
    <property type="term" value="F:phosphoric diester hydrolase activity"/>
    <property type="evidence" value="ECO:0007669"/>
    <property type="project" value="TreeGrafter"/>
</dbReference>
<comment type="cofactor">
    <cofactor evidence="1">
        <name>Mg(2+)</name>
        <dbReference type="ChEBI" id="CHEBI:18420"/>
    </cofactor>
</comment>
<dbReference type="Gene3D" id="3.60.10.10">
    <property type="entry name" value="Endonuclease/exonuclease/phosphatase"/>
    <property type="match status" value="1"/>
</dbReference>
<organism evidence="7">
    <name type="scientific">marine sediment metagenome</name>
    <dbReference type="NCBI Taxonomy" id="412755"/>
    <lineage>
        <taxon>unclassified sequences</taxon>
        <taxon>metagenomes</taxon>
        <taxon>ecological metagenomes</taxon>
    </lineage>
</organism>
<proteinExistence type="inferred from homology"/>
<dbReference type="NCBIfam" id="TIGR00195">
    <property type="entry name" value="exoDNase_III"/>
    <property type="match status" value="1"/>
</dbReference>
<dbReference type="PANTHER" id="PTHR22748:SF6">
    <property type="entry name" value="DNA-(APURINIC OR APYRIMIDINIC SITE) ENDONUCLEASE"/>
    <property type="match status" value="1"/>
</dbReference>
<feature type="non-terminal residue" evidence="7">
    <location>
        <position position="1"/>
    </location>
</feature>
<keyword evidence="4" id="KW-0378">Hydrolase</keyword>
<comment type="similarity">
    <text evidence="2">Belongs to the DNA repair enzymes AP/ExoA family.</text>
</comment>
<evidence type="ECO:0000256" key="1">
    <source>
        <dbReference type="ARBA" id="ARBA00001946"/>
    </source>
</evidence>
<sequence>DLEGRLIQADYSEFTLFNIYFPNGKASRERLQFKLDFYETILKKMDDLLKQEKKIIICGDVNTAHREIDLARPKENEKISGFLPEERAWIDRLIERGFIDAFRKIHSENGHYSWWDYKTRARERNIGWRIDYFFISTNLKEHLKSAFIESEVLGSDHCPIGIELDFNH</sequence>
<dbReference type="EMBL" id="BARV01001162">
    <property type="protein sequence ID" value="GAH92750.1"/>
    <property type="molecule type" value="Genomic_DNA"/>
</dbReference>
<evidence type="ECO:0000256" key="3">
    <source>
        <dbReference type="ARBA" id="ARBA00022723"/>
    </source>
</evidence>
<dbReference type="AlphaFoldDB" id="X1KGJ9"/>
<dbReference type="InterPro" id="IPR004808">
    <property type="entry name" value="AP_endonuc_1"/>
</dbReference>
<dbReference type="NCBIfam" id="TIGR00633">
    <property type="entry name" value="xth"/>
    <property type="match status" value="1"/>
</dbReference>
<evidence type="ECO:0000256" key="2">
    <source>
        <dbReference type="ARBA" id="ARBA00007092"/>
    </source>
</evidence>
<dbReference type="GO" id="GO:0008311">
    <property type="term" value="F:double-stranded DNA 3'-5' DNA exonuclease activity"/>
    <property type="evidence" value="ECO:0007669"/>
    <property type="project" value="TreeGrafter"/>
</dbReference>
<dbReference type="InterPro" id="IPR005135">
    <property type="entry name" value="Endo/exonuclease/phosphatase"/>
</dbReference>